<dbReference type="AlphaFoldDB" id="A0AAW0DYC4"/>
<keyword evidence="8" id="KW-0349">Heme</keyword>
<dbReference type="SUPFAM" id="SSF48264">
    <property type="entry name" value="Cytochrome P450"/>
    <property type="match status" value="1"/>
</dbReference>
<dbReference type="GO" id="GO:0004497">
    <property type="term" value="F:monooxygenase activity"/>
    <property type="evidence" value="ECO:0007669"/>
    <property type="project" value="UniProtKB-KW"/>
</dbReference>
<evidence type="ECO:0008006" key="11">
    <source>
        <dbReference type="Google" id="ProtNLM"/>
    </source>
</evidence>
<dbReference type="PRINTS" id="PR00385">
    <property type="entry name" value="P450"/>
</dbReference>
<sequence>MLQHGDKHGYQAGMEKGLILPSFTQQVPWLAHVIRLLPYGGSATSAFGAFAVKQAKVRSAQSITRKDLFYHLVNNTYSDEEVSPFPLIVSNAVLAIIAGSDSTASVLSNIIYYLLSNPSDLRRLREEIDQAFPSLGDDPTSLDVAKLANLQWLNAVINETLRLQPPLPTSMQRAPEKGSGGKMVGTMFVKEGTAILVPPFVLHRDPRYFSPNPHKFWPERWMQFGKDPEVVLELGAFIPFSTGPANCVGKQLALMELRFVVALLLSRFEINFAAGWDPRSWEANLKDRFGLCKGELMVNVKLRRE</sequence>
<reference evidence="9 10" key="1">
    <citation type="submission" date="2024-01" db="EMBL/GenBank/DDBJ databases">
        <title>A draft genome for a cacao thread blight-causing isolate of Paramarasmius palmivorus.</title>
        <authorList>
            <person name="Baruah I.K."/>
            <person name="Bukari Y."/>
            <person name="Amoako-Attah I."/>
            <person name="Meinhardt L.W."/>
            <person name="Bailey B.A."/>
            <person name="Cohen S.P."/>
        </authorList>
    </citation>
    <scope>NUCLEOTIDE SEQUENCE [LARGE SCALE GENOMIC DNA]</scope>
    <source>
        <strain evidence="9 10">GH-12</strain>
    </source>
</reference>
<dbReference type="Proteomes" id="UP001383192">
    <property type="component" value="Unassembled WGS sequence"/>
</dbReference>
<comment type="caution">
    <text evidence="9">The sequence shown here is derived from an EMBL/GenBank/DDBJ whole genome shotgun (WGS) entry which is preliminary data.</text>
</comment>
<organism evidence="9 10">
    <name type="scientific">Paramarasmius palmivorus</name>
    <dbReference type="NCBI Taxonomy" id="297713"/>
    <lineage>
        <taxon>Eukaryota</taxon>
        <taxon>Fungi</taxon>
        <taxon>Dikarya</taxon>
        <taxon>Basidiomycota</taxon>
        <taxon>Agaricomycotina</taxon>
        <taxon>Agaricomycetes</taxon>
        <taxon>Agaricomycetidae</taxon>
        <taxon>Agaricales</taxon>
        <taxon>Marasmiineae</taxon>
        <taxon>Marasmiaceae</taxon>
        <taxon>Paramarasmius</taxon>
    </lineage>
</organism>
<evidence type="ECO:0000256" key="2">
    <source>
        <dbReference type="ARBA" id="ARBA00005179"/>
    </source>
</evidence>
<keyword evidence="7" id="KW-0503">Monooxygenase</keyword>
<keyword evidence="5" id="KW-0560">Oxidoreductase</keyword>
<feature type="binding site" description="axial binding residue" evidence="8">
    <location>
        <position position="247"/>
    </location>
    <ligand>
        <name>heme</name>
        <dbReference type="ChEBI" id="CHEBI:30413"/>
    </ligand>
    <ligandPart>
        <name>Fe</name>
        <dbReference type="ChEBI" id="CHEBI:18248"/>
    </ligandPart>
</feature>
<dbReference type="GO" id="GO:0020037">
    <property type="term" value="F:heme binding"/>
    <property type="evidence" value="ECO:0007669"/>
    <property type="project" value="InterPro"/>
</dbReference>
<dbReference type="InterPro" id="IPR002401">
    <property type="entry name" value="Cyt_P450_E_grp-I"/>
</dbReference>
<dbReference type="GO" id="GO:0016705">
    <property type="term" value="F:oxidoreductase activity, acting on paired donors, with incorporation or reduction of molecular oxygen"/>
    <property type="evidence" value="ECO:0007669"/>
    <property type="project" value="InterPro"/>
</dbReference>
<comment type="pathway">
    <text evidence="2">Secondary metabolite biosynthesis.</text>
</comment>
<evidence type="ECO:0000256" key="1">
    <source>
        <dbReference type="ARBA" id="ARBA00001971"/>
    </source>
</evidence>
<evidence type="ECO:0000256" key="6">
    <source>
        <dbReference type="ARBA" id="ARBA00023004"/>
    </source>
</evidence>
<gene>
    <name evidence="9" type="ORF">VNI00_002941</name>
</gene>
<evidence type="ECO:0000256" key="4">
    <source>
        <dbReference type="ARBA" id="ARBA00022723"/>
    </source>
</evidence>
<keyword evidence="6 8" id="KW-0408">Iron</keyword>
<dbReference type="GO" id="GO:0005506">
    <property type="term" value="F:iron ion binding"/>
    <property type="evidence" value="ECO:0007669"/>
    <property type="project" value="InterPro"/>
</dbReference>
<dbReference type="PANTHER" id="PTHR24305">
    <property type="entry name" value="CYTOCHROME P450"/>
    <property type="match status" value="1"/>
</dbReference>
<dbReference type="Pfam" id="PF00067">
    <property type="entry name" value="p450"/>
    <property type="match status" value="1"/>
</dbReference>
<evidence type="ECO:0000256" key="7">
    <source>
        <dbReference type="ARBA" id="ARBA00023033"/>
    </source>
</evidence>
<evidence type="ECO:0000256" key="3">
    <source>
        <dbReference type="ARBA" id="ARBA00010617"/>
    </source>
</evidence>
<evidence type="ECO:0000256" key="5">
    <source>
        <dbReference type="ARBA" id="ARBA00023002"/>
    </source>
</evidence>
<dbReference type="InterPro" id="IPR036396">
    <property type="entry name" value="Cyt_P450_sf"/>
</dbReference>
<protein>
    <recommendedName>
        <fullName evidence="11">Cytochrome P450</fullName>
    </recommendedName>
</protein>
<keyword evidence="10" id="KW-1185">Reference proteome</keyword>
<proteinExistence type="inferred from homology"/>
<evidence type="ECO:0000256" key="8">
    <source>
        <dbReference type="PIRSR" id="PIRSR602401-1"/>
    </source>
</evidence>
<comment type="similarity">
    <text evidence="3">Belongs to the cytochrome P450 family.</text>
</comment>
<keyword evidence="4 8" id="KW-0479">Metal-binding</keyword>
<accession>A0AAW0DYC4</accession>
<evidence type="ECO:0000313" key="10">
    <source>
        <dbReference type="Proteomes" id="UP001383192"/>
    </source>
</evidence>
<dbReference type="PRINTS" id="PR00463">
    <property type="entry name" value="EP450I"/>
</dbReference>
<comment type="cofactor">
    <cofactor evidence="1 8">
        <name>heme</name>
        <dbReference type="ChEBI" id="CHEBI:30413"/>
    </cofactor>
</comment>
<evidence type="ECO:0000313" key="9">
    <source>
        <dbReference type="EMBL" id="KAK7056387.1"/>
    </source>
</evidence>
<dbReference type="Gene3D" id="1.10.630.10">
    <property type="entry name" value="Cytochrome P450"/>
    <property type="match status" value="1"/>
</dbReference>
<name>A0AAW0DYC4_9AGAR</name>
<dbReference type="InterPro" id="IPR050121">
    <property type="entry name" value="Cytochrome_P450_monoxygenase"/>
</dbReference>
<dbReference type="EMBL" id="JAYKXP010000007">
    <property type="protein sequence ID" value="KAK7056387.1"/>
    <property type="molecule type" value="Genomic_DNA"/>
</dbReference>
<dbReference type="PANTHER" id="PTHR24305:SF187">
    <property type="entry name" value="P450, PUTATIVE (EUROFUNG)-RELATED"/>
    <property type="match status" value="1"/>
</dbReference>
<dbReference type="InterPro" id="IPR001128">
    <property type="entry name" value="Cyt_P450"/>
</dbReference>